<reference evidence="7" key="1">
    <citation type="journal article" date="2015" name="Antonie Van Leeuwenhoek">
        <title>Comparative 16S rRNA signatures and multilocus sequence analysis for the genus Salinicola and description of Salinicola acroporae sp. nov., isolated from coral Acropora digitifera.</title>
        <authorList>
            <person name="Lepcha R.T."/>
            <person name="Poddar A."/>
            <person name="Schumann P."/>
            <person name="Das S.K."/>
        </authorList>
    </citation>
    <scope>NUCLEOTIDE SEQUENCE</scope>
    <source>
        <strain evidence="7">S4-41</strain>
    </source>
</reference>
<keyword evidence="8" id="KW-1185">Reference proteome</keyword>
<protein>
    <recommendedName>
        <fullName evidence="3">isochorismate synthase</fullName>
        <ecNumber evidence="3">5.4.4.2</ecNumber>
    </recommendedName>
    <alternativeName>
        <fullName evidence="5">Isochorismate mutase</fullName>
    </alternativeName>
</protein>
<dbReference type="InterPro" id="IPR004561">
    <property type="entry name" value="IsoChor_synthase"/>
</dbReference>
<organism evidence="7 8">
    <name type="scientific">Salinicola acroporae</name>
    <dbReference type="NCBI Taxonomy" id="1541440"/>
    <lineage>
        <taxon>Bacteria</taxon>
        <taxon>Pseudomonadati</taxon>
        <taxon>Pseudomonadota</taxon>
        <taxon>Gammaproteobacteria</taxon>
        <taxon>Oceanospirillales</taxon>
        <taxon>Halomonadaceae</taxon>
        <taxon>Salinicola</taxon>
    </lineage>
</organism>
<accession>A0ABT6I4E7</accession>
<dbReference type="RefSeq" id="WP_110717097.1">
    <property type="nucleotide sequence ID" value="NZ_PGFS01000001.1"/>
</dbReference>
<evidence type="ECO:0000256" key="2">
    <source>
        <dbReference type="ARBA" id="ARBA00005297"/>
    </source>
</evidence>
<evidence type="ECO:0000256" key="5">
    <source>
        <dbReference type="ARBA" id="ARBA00041564"/>
    </source>
</evidence>
<dbReference type="PANTHER" id="PTHR42839:SF2">
    <property type="entry name" value="ISOCHORISMATE SYNTHASE ENTC"/>
    <property type="match status" value="1"/>
</dbReference>
<reference evidence="7" key="2">
    <citation type="submission" date="2017-11" db="EMBL/GenBank/DDBJ databases">
        <authorList>
            <person name="Das S.K."/>
        </authorList>
    </citation>
    <scope>NUCLEOTIDE SEQUENCE</scope>
    <source>
        <strain evidence="7">S4-41</strain>
    </source>
</reference>
<dbReference type="NCBIfam" id="TIGR00543">
    <property type="entry name" value="isochor_syn"/>
    <property type="match status" value="1"/>
</dbReference>
<gene>
    <name evidence="7" type="ORF">CUR86_08790</name>
</gene>
<name>A0ABT6I4E7_9GAMM</name>
<dbReference type="Proteomes" id="UP001162135">
    <property type="component" value="Unassembled WGS sequence"/>
</dbReference>
<dbReference type="EMBL" id="PGFS01000001">
    <property type="protein sequence ID" value="MDH4572542.1"/>
    <property type="molecule type" value="Genomic_DNA"/>
</dbReference>
<dbReference type="PANTHER" id="PTHR42839">
    <property type="entry name" value="ISOCHORISMATE SYNTHASE ENTC"/>
    <property type="match status" value="1"/>
</dbReference>
<sequence>MTVVSPRRGGDVTPVHTHEATFMLRASQHHLKTRGRRAQLPRGPATTLGSRVHAFFAQAYPGPALLVGAMPFDRNAEDALYQPDAVLPASSTVSAVAPALSGAPVAEPSPDGYAEMVARCVTRLRDDESTLSKAVLARSLRFEARAPVDPLALAGCLERDPSVTTYAVPLPVNAGDAPAWLVGASPELLLSRRGLSVTSHPLAGSARRSSDPEEDAQIARALQASTKDLTEHRYVVDAIVDALTPLCSELEAPDVPTLHATETMWHLGSRIEGRLKSPAPSSAELAGLLHPTPAVCGTPRQTAMEVIQSLEPIERGFYAGAVGWVDAQGDGDWYVAIRCAHVQGKHLRLFAGAGIVTDSTPALEVEETAAKFMALLHALGIEEVTTRRDAVSAR</sequence>
<evidence type="ECO:0000256" key="1">
    <source>
        <dbReference type="ARBA" id="ARBA00000799"/>
    </source>
</evidence>
<dbReference type="EC" id="5.4.4.2" evidence="3"/>
<proteinExistence type="inferred from homology"/>
<evidence type="ECO:0000313" key="8">
    <source>
        <dbReference type="Proteomes" id="UP001162135"/>
    </source>
</evidence>
<comment type="caution">
    <text evidence="7">The sequence shown here is derived from an EMBL/GenBank/DDBJ whole genome shotgun (WGS) entry which is preliminary data.</text>
</comment>
<dbReference type="InterPro" id="IPR015890">
    <property type="entry name" value="Chorismate_C"/>
</dbReference>
<feature type="domain" description="Chorismate-utilising enzyme C-terminal" evidence="6">
    <location>
        <begin position="111"/>
        <end position="371"/>
    </location>
</feature>
<dbReference type="SUPFAM" id="SSF56322">
    <property type="entry name" value="ADC synthase"/>
    <property type="match status" value="1"/>
</dbReference>
<evidence type="ECO:0000313" key="7">
    <source>
        <dbReference type="EMBL" id="MDH4572542.1"/>
    </source>
</evidence>
<comment type="similarity">
    <text evidence="2">Belongs to the isochorismate synthase family.</text>
</comment>
<evidence type="ECO:0000256" key="3">
    <source>
        <dbReference type="ARBA" id="ARBA00012824"/>
    </source>
</evidence>
<keyword evidence="4" id="KW-0413">Isomerase</keyword>
<evidence type="ECO:0000256" key="4">
    <source>
        <dbReference type="ARBA" id="ARBA00023235"/>
    </source>
</evidence>
<dbReference type="Gene3D" id="3.60.120.10">
    <property type="entry name" value="Anthranilate synthase"/>
    <property type="match status" value="1"/>
</dbReference>
<evidence type="ECO:0000259" key="6">
    <source>
        <dbReference type="Pfam" id="PF00425"/>
    </source>
</evidence>
<comment type="catalytic activity">
    <reaction evidence="1">
        <text>chorismate = isochorismate</text>
        <dbReference type="Rhea" id="RHEA:18985"/>
        <dbReference type="ChEBI" id="CHEBI:29748"/>
        <dbReference type="ChEBI" id="CHEBI:29780"/>
        <dbReference type="EC" id="5.4.4.2"/>
    </reaction>
</comment>
<dbReference type="Pfam" id="PF00425">
    <property type="entry name" value="Chorismate_bind"/>
    <property type="match status" value="1"/>
</dbReference>
<dbReference type="InterPro" id="IPR005801">
    <property type="entry name" value="ADC_synthase"/>
</dbReference>